<protein>
    <submittedName>
        <fullName evidence="3">Alpha/beta hydrolase</fullName>
    </submittedName>
</protein>
<evidence type="ECO:0000256" key="1">
    <source>
        <dbReference type="SAM" id="MobiDB-lite"/>
    </source>
</evidence>
<dbReference type="PANTHER" id="PTHR43433">
    <property type="entry name" value="HYDROLASE, ALPHA/BETA FOLD FAMILY PROTEIN"/>
    <property type="match status" value="1"/>
</dbReference>
<feature type="domain" description="AB hydrolase-1" evidence="2">
    <location>
        <begin position="44"/>
        <end position="276"/>
    </location>
</feature>
<dbReference type="GO" id="GO:0016787">
    <property type="term" value="F:hydrolase activity"/>
    <property type="evidence" value="ECO:0007669"/>
    <property type="project" value="UniProtKB-KW"/>
</dbReference>
<feature type="compositionally biased region" description="Gly residues" evidence="1">
    <location>
        <begin position="23"/>
        <end position="36"/>
    </location>
</feature>
<dbReference type="Gene3D" id="3.40.50.1820">
    <property type="entry name" value="alpha/beta hydrolase"/>
    <property type="match status" value="1"/>
</dbReference>
<organism evidence="3 4">
    <name type="scientific">Streptomyces tanashiensis</name>
    <dbReference type="NCBI Taxonomy" id="67367"/>
    <lineage>
        <taxon>Bacteria</taxon>
        <taxon>Bacillati</taxon>
        <taxon>Actinomycetota</taxon>
        <taxon>Actinomycetes</taxon>
        <taxon>Kitasatosporales</taxon>
        <taxon>Streptomycetaceae</taxon>
        <taxon>Streptomyces</taxon>
    </lineage>
</organism>
<dbReference type="RefSeq" id="WP_267258668.1">
    <property type="nucleotide sequence ID" value="NZ_CP084204.1"/>
</dbReference>
<dbReference type="InterPro" id="IPR029058">
    <property type="entry name" value="AB_hydrolase_fold"/>
</dbReference>
<sequence>MIETDLEPADGRRLHVYDTGADGSAGGGGADGGPGGRSSRLTVFWLHGTPNVGAPPKPLLAPSARLGIRWVSYDRPGYGGSTPRPGRDIASAAADVGAVADALGIARFAVMGHSGGGPHALACGALLPERVLAVVVAAGLAPFGAAGLDWFAGMTASGAAGLRAAAEGRTAKEAYEADAAYDPEMFTPADHAALAGEWSWFGEVVGPAVKDGPGGLIDDLAYVAPWGCDPARVVAPVLLLHGGEDRIVPSAHGRWPAGRCPGAELRLAPADGHISVLGAGPAALEWLVERAA</sequence>
<reference evidence="3" key="1">
    <citation type="submission" date="2021-09" db="EMBL/GenBank/DDBJ databases">
        <title>Complete genome sequence and metabolic characterization of Streptomyces tanashiensis DSM 731 the producer of antibacterial Kalafungin and diverse secondary metabolites.</title>
        <authorList>
            <person name="Abbasi M.N."/>
            <person name="Anwar M.N."/>
            <person name="Alam K."/>
            <person name="Shoaib M."/>
            <person name="Lin Z."/>
            <person name="Hayat M."/>
            <person name="Ali M.I."/>
            <person name="Malik H.M.T."/>
            <person name="Ahmed I."/>
            <person name="Li A."/>
            <person name="Hailong Wang H."/>
            <person name="Zhang Y."/>
        </authorList>
    </citation>
    <scope>NUCLEOTIDE SEQUENCE</scope>
    <source>
        <strain evidence="3">Kala</strain>
    </source>
</reference>
<evidence type="ECO:0000313" key="4">
    <source>
        <dbReference type="Proteomes" id="UP001164506"/>
    </source>
</evidence>
<keyword evidence="3" id="KW-0378">Hydrolase</keyword>
<proteinExistence type="predicted"/>
<dbReference type="InterPro" id="IPR050471">
    <property type="entry name" value="AB_hydrolase"/>
</dbReference>
<dbReference type="InterPro" id="IPR000073">
    <property type="entry name" value="AB_hydrolase_1"/>
</dbReference>
<dbReference type="Proteomes" id="UP001164506">
    <property type="component" value="Chromosome"/>
</dbReference>
<feature type="region of interest" description="Disordered" evidence="1">
    <location>
        <begin position="1"/>
        <end position="36"/>
    </location>
</feature>
<dbReference type="EMBL" id="CP084204">
    <property type="protein sequence ID" value="UZX21316.1"/>
    <property type="molecule type" value="Genomic_DNA"/>
</dbReference>
<name>A0ABY6QVS1_9ACTN</name>
<dbReference type="Pfam" id="PF00561">
    <property type="entry name" value="Abhydrolase_1"/>
    <property type="match status" value="1"/>
</dbReference>
<dbReference type="PANTHER" id="PTHR43433:SF5">
    <property type="entry name" value="AB HYDROLASE-1 DOMAIN-CONTAINING PROTEIN"/>
    <property type="match status" value="1"/>
</dbReference>
<dbReference type="SUPFAM" id="SSF53474">
    <property type="entry name" value="alpha/beta-Hydrolases"/>
    <property type="match status" value="1"/>
</dbReference>
<keyword evidence="4" id="KW-1185">Reference proteome</keyword>
<accession>A0ABY6QVS1</accession>
<dbReference type="GeneID" id="95600083"/>
<evidence type="ECO:0000313" key="3">
    <source>
        <dbReference type="EMBL" id="UZX21316.1"/>
    </source>
</evidence>
<dbReference type="PRINTS" id="PR00111">
    <property type="entry name" value="ABHYDROLASE"/>
</dbReference>
<gene>
    <name evidence="3" type="ORF">LDH80_11565</name>
</gene>
<evidence type="ECO:0000259" key="2">
    <source>
        <dbReference type="Pfam" id="PF00561"/>
    </source>
</evidence>